<keyword evidence="3" id="KW-1185">Reference proteome</keyword>
<proteinExistence type="predicted"/>
<evidence type="ECO:0000313" key="3">
    <source>
        <dbReference type="Proteomes" id="UP000634529"/>
    </source>
</evidence>
<comment type="caution">
    <text evidence="2">The sequence shown here is derived from an EMBL/GenBank/DDBJ whole genome shotgun (WGS) entry which is preliminary data.</text>
</comment>
<evidence type="ECO:0000313" key="2">
    <source>
        <dbReference type="EMBL" id="MBD8496934.1"/>
    </source>
</evidence>
<dbReference type="RefSeq" id="WP_192023407.1">
    <property type="nucleotide sequence ID" value="NZ_JACYTN010000001.1"/>
</dbReference>
<reference evidence="2 3" key="1">
    <citation type="submission" date="2020-09" db="EMBL/GenBank/DDBJ databases">
        <title>Paenibacillus sp. CAU 1523 isolated from sand of Haeundae Beach.</title>
        <authorList>
            <person name="Kim W."/>
        </authorList>
    </citation>
    <scope>NUCLEOTIDE SEQUENCE [LARGE SCALE GENOMIC DNA]</scope>
    <source>
        <strain evidence="2 3">CAU 1523</strain>
    </source>
</reference>
<dbReference type="InterPro" id="IPR036736">
    <property type="entry name" value="ACP-like_sf"/>
</dbReference>
<feature type="domain" description="Carrier" evidence="1">
    <location>
        <begin position="3"/>
        <end position="83"/>
    </location>
</feature>
<dbReference type="Proteomes" id="UP000634529">
    <property type="component" value="Unassembled WGS sequence"/>
</dbReference>
<sequence length="91" mass="10430">MAEQMMQRLAKVIATKTENEEVLSRIRMDSSFDELGIHSVSFIKIMVGVEEEFGIEIENEELYMENESFSNVASLVQFVQLKLDRGEKLLG</sequence>
<dbReference type="InterPro" id="IPR009081">
    <property type="entry name" value="PP-bd_ACP"/>
</dbReference>
<organism evidence="2 3">
    <name type="scientific">Paenibacillus arenosi</name>
    <dbReference type="NCBI Taxonomy" id="2774142"/>
    <lineage>
        <taxon>Bacteria</taxon>
        <taxon>Bacillati</taxon>
        <taxon>Bacillota</taxon>
        <taxon>Bacilli</taxon>
        <taxon>Bacillales</taxon>
        <taxon>Paenibacillaceae</taxon>
        <taxon>Paenibacillus</taxon>
    </lineage>
</organism>
<protein>
    <submittedName>
        <fullName evidence="2">Acyl carrier protein</fullName>
    </submittedName>
</protein>
<evidence type="ECO:0000259" key="1">
    <source>
        <dbReference type="PROSITE" id="PS50075"/>
    </source>
</evidence>
<gene>
    <name evidence="2" type="ORF">IFO66_01310</name>
</gene>
<dbReference type="Gene3D" id="1.10.1200.10">
    <property type="entry name" value="ACP-like"/>
    <property type="match status" value="1"/>
</dbReference>
<accession>A0ABR9AS57</accession>
<name>A0ABR9AS57_9BACL</name>
<dbReference type="SUPFAM" id="SSF47336">
    <property type="entry name" value="ACP-like"/>
    <property type="match status" value="1"/>
</dbReference>
<dbReference type="Pfam" id="PF00550">
    <property type="entry name" value="PP-binding"/>
    <property type="match status" value="1"/>
</dbReference>
<dbReference type="EMBL" id="JACYTN010000001">
    <property type="protein sequence ID" value="MBD8496934.1"/>
    <property type="molecule type" value="Genomic_DNA"/>
</dbReference>
<dbReference type="PROSITE" id="PS50075">
    <property type="entry name" value="CARRIER"/>
    <property type="match status" value="1"/>
</dbReference>